<sequence>MSSASSVTNTQQRILSSLSLSGQEAVPFATLQRDLALDQRTAADALRGLMEGGKVVLRRGNTDGSVYVALSNSMPEGPSLVLDAIRASGNSGIDQTTLCGKVRLPKNEIIKSLQLLVAQKRIKERRCFSNRAKRIYLLFEFEPSDEITGGTFYGGEDSREMDVWFVDEMRRRIVALVGQRHSVSLEQITQHLHEFHGGSVAGEAPLSGGDGVVVMTAHPSGLTVASAKGSSGGNKRISQRDTQLLVQTLVLDGVLDSVTAPVGAPPQYQLATGKNVLRHFTATPAAVGGRSLGGATSSLEDRREPFGDISGGGVWVPAPVAQSSAWAMPVVGLPCLGCPQLPVCSVSGIGVVNPRNCAYLNEWLS</sequence>
<dbReference type="SUPFAM" id="SSF46785">
    <property type="entry name" value="Winged helix' DNA-binding domain"/>
    <property type="match status" value="1"/>
</dbReference>
<dbReference type="AlphaFoldDB" id="A0A061J4J6"/>
<dbReference type="Proteomes" id="UP000031737">
    <property type="component" value="Unassembled WGS sequence"/>
</dbReference>
<dbReference type="InterPro" id="IPR036388">
    <property type="entry name" value="WH-like_DNA-bd_sf"/>
</dbReference>
<dbReference type="GO" id="GO:0005666">
    <property type="term" value="C:RNA polymerase III complex"/>
    <property type="evidence" value="ECO:0007669"/>
    <property type="project" value="InterPro"/>
</dbReference>
<evidence type="ECO:0000313" key="6">
    <source>
        <dbReference type="EMBL" id="ESL09245.1"/>
    </source>
</evidence>
<comment type="caution">
    <text evidence="6">The sequence shown here is derived from an EMBL/GenBank/DDBJ whole genome shotgun (WGS) entry which is preliminary data.</text>
</comment>
<dbReference type="InterPro" id="IPR007832">
    <property type="entry name" value="RNA_pol_Rpc34"/>
</dbReference>
<dbReference type="InterPro" id="IPR036390">
    <property type="entry name" value="WH_DNA-bd_sf"/>
</dbReference>
<dbReference type="VEuPathDB" id="TriTrypDB:TRSC58_03038"/>
<organism evidence="6 7">
    <name type="scientific">Trypanosoma rangeli SC58</name>
    <dbReference type="NCBI Taxonomy" id="429131"/>
    <lineage>
        <taxon>Eukaryota</taxon>
        <taxon>Discoba</taxon>
        <taxon>Euglenozoa</taxon>
        <taxon>Kinetoplastea</taxon>
        <taxon>Metakinetoplastina</taxon>
        <taxon>Trypanosomatida</taxon>
        <taxon>Trypanosomatidae</taxon>
        <taxon>Trypanosoma</taxon>
        <taxon>Herpetosoma</taxon>
    </lineage>
</organism>
<accession>A0A061J4J6</accession>
<dbReference type="OrthoDB" id="613763at2759"/>
<dbReference type="InterPro" id="IPR016049">
    <property type="entry name" value="RNA_pol_Rpc34-like"/>
</dbReference>
<dbReference type="PANTHER" id="PTHR12780">
    <property type="entry name" value="RNA POLYMERASE III DNA DIRECTED , 39KD SUBUNIT-RELATED"/>
    <property type="match status" value="1"/>
</dbReference>
<keyword evidence="3" id="KW-0240">DNA-directed RNA polymerase</keyword>
<evidence type="ECO:0000256" key="1">
    <source>
        <dbReference type="ARBA" id="ARBA00004123"/>
    </source>
</evidence>
<evidence type="ECO:0000313" key="7">
    <source>
        <dbReference type="Proteomes" id="UP000031737"/>
    </source>
</evidence>
<evidence type="ECO:0000256" key="3">
    <source>
        <dbReference type="ARBA" id="ARBA00022478"/>
    </source>
</evidence>
<reference evidence="6 7" key="1">
    <citation type="submission" date="2013-07" db="EMBL/GenBank/DDBJ databases">
        <authorList>
            <person name="Stoco P.H."/>
            <person name="Wagner G."/>
            <person name="Gerber A."/>
            <person name="Zaha A."/>
            <person name="Thompson C."/>
            <person name="Bartholomeu D.C."/>
            <person name="Luckemeyer D.D."/>
            <person name="Bahia D."/>
            <person name="Loreto E."/>
            <person name="Prestes E.B."/>
            <person name="Lima F.M."/>
            <person name="Rodrigues-Luiz G."/>
            <person name="Vallejo G.A."/>
            <person name="Filho J.F."/>
            <person name="Monteiro K.M."/>
            <person name="Tyler K.M."/>
            <person name="de Almeida L.G."/>
            <person name="Ortiz M.F."/>
            <person name="Siervo M.A."/>
            <person name="de Moraes M.H."/>
            <person name="Cunha O.L."/>
            <person name="Mendonca-Neto R."/>
            <person name="Silva R."/>
            <person name="Teixeira S.M."/>
            <person name="Murta S.M."/>
            <person name="Sincero T.C."/>
            <person name="Mendes T.A."/>
            <person name="Urmenyi T.P."/>
            <person name="Silva V.G."/>
            <person name="da Rocha W.D."/>
            <person name="Andersson B."/>
            <person name="Romanha A.J."/>
            <person name="Steindel M."/>
            <person name="de Vasconcelos A.T."/>
            <person name="Grisard E.C."/>
        </authorList>
    </citation>
    <scope>NUCLEOTIDE SEQUENCE [LARGE SCALE GENOMIC DNA]</scope>
    <source>
        <strain evidence="6 7">SC58</strain>
    </source>
</reference>
<keyword evidence="5" id="KW-0539">Nucleus</keyword>
<name>A0A061J4J6_TRYRA</name>
<comment type="similarity">
    <text evidence="2">Belongs to the eukaryotic RPC34/RPC39 RNA polymerase subunit family.</text>
</comment>
<keyword evidence="7" id="KW-1185">Reference proteome</keyword>
<dbReference type="Gene3D" id="1.10.10.10">
    <property type="entry name" value="Winged helix-like DNA-binding domain superfamily/Winged helix DNA-binding domain"/>
    <property type="match status" value="1"/>
</dbReference>
<dbReference type="Pfam" id="PF05158">
    <property type="entry name" value="RNA_pol_Rpc34"/>
    <property type="match status" value="1"/>
</dbReference>
<dbReference type="GO" id="GO:0006383">
    <property type="term" value="P:transcription by RNA polymerase III"/>
    <property type="evidence" value="ECO:0007669"/>
    <property type="project" value="InterPro"/>
</dbReference>
<dbReference type="EMBL" id="AUPL01003038">
    <property type="protein sequence ID" value="ESL09245.1"/>
    <property type="molecule type" value="Genomic_DNA"/>
</dbReference>
<evidence type="ECO:0000256" key="5">
    <source>
        <dbReference type="ARBA" id="ARBA00023242"/>
    </source>
</evidence>
<gene>
    <name evidence="6" type="ORF">TRSC58_03038</name>
</gene>
<evidence type="ECO:0000256" key="2">
    <source>
        <dbReference type="ARBA" id="ARBA00011038"/>
    </source>
</evidence>
<comment type="subcellular location">
    <subcellularLocation>
        <location evidence="1">Nucleus</location>
    </subcellularLocation>
</comment>
<protein>
    <recommendedName>
        <fullName evidence="8">DNA-directed RNA polymerase</fullName>
    </recommendedName>
</protein>
<keyword evidence="4" id="KW-0804">Transcription</keyword>
<proteinExistence type="inferred from homology"/>
<evidence type="ECO:0000256" key="4">
    <source>
        <dbReference type="ARBA" id="ARBA00023163"/>
    </source>
</evidence>
<evidence type="ECO:0008006" key="8">
    <source>
        <dbReference type="Google" id="ProtNLM"/>
    </source>
</evidence>